<dbReference type="GO" id="GO:0043335">
    <property type="term" value="P:protein unfolding"/>
    <property type="evidence" value="ECO:0007669"/>
    <property type="project" value="InterPro"/>
</dbReference>
<keyword evidence="3 6" id="KW-0067">ATP-binding</keyword>
<dbReference type="Pfam" id="PF00004">
    <property type="entry name" value="AAA"/>
    <property type="match status" value="1"/>
</dbReference>
<evidence type="ECO:0000256" key="1">
    <source>
        <dbReference type="ARBA" id="ARBA00022737"/>
    </source>
</evidence>
<dbReference type="PROSITE" id="PS00870">
    <property type="entry name" value="CLPAB_1"/>
    <property type="match status" value="1"/>
</dbReference>
<name>H9UKD7_SPIAZ</name>
<keyword evidence="1 5" id="KW-0677">Repeat</keyword>
<dbReference type="Pfam" id="PF10431">
    <property type="entry name" value="ClpB_D2-small"/>
    <property type="match status" value="1"/>
</dbReference>
<evidence type="ECO:0000256" key="4">
    <source>
        <dbReference type="ARBA" id="ARBA00023186"/>
    </source>
</evidence>
<dbReference type="SUPFAM" id="SSF81923">
    <property type="entry name" value="Double Clp-N motif"/>
    <property type="match status" value="1"/>
</dbReference>
<dbReference type="AlphaFoldDB" id="H9UKD7"/>
<keyword evidence="2 6" id="KW-0547">Nucleotide-binding</keyword>
<dbReference type="InterPro" id="IPR028299">
    <property type="entry name" value="ClpA/B_CS2"/>
</dbReference>
<dbReference type="InterPro" id="IPR027417">
    <property type="entry name" value="P-loop_NTPase"/>
</dbReference>
<evidence type="ECO:0000256" key="7">
    <source>
        <dbReference type="SAM" id="MobiDB-lite"/>
    </source>
</evidence>
<dbReference type="NCBIfam" id="TIGR02639">
    <property type="entry name" value="ClpA"/>
    <property type="match status" value="1"/>
</dbReference>
<dbReference type="HOGENOM" id="CLU_005070_4_2_12"/>
<keyword evidence="9" id="KW-0378">Hydrolase</keyword>
<dbReference type="Gene3D" id="1.10.8.60">
    <property type="match status" value="2"/>
</dbReference>
<gene>
    <name evidence="9" type="ordered locus">Spiaf_1929</name>
</gene>
<feature type="domain" description="Clp R" evidence="8">
    <location>
        <begin position="1"/>
        <end position="145"/>
    </location>
</feature>
<dbReference type="GO" id="GO:0006508">
    <property type="term" value="P:proteolysis"/>
    <property type="evidence" value="ECO:0007669"/>
    <property type="project" value="UniProtKB-KW"/>
</dbReference>
<dbReference type="PROSITE" id="PS00871">
    <property type="entry name" value="CLPAB_2"/>
    <property type="match status" value="1"/>
</dbReference>
<dbReference type="Pfam" id="PF07724">
    <property type="entry name" value="AAA_2"/>
    <property type="match status" value="1"/>
</dbReference>
<dbReference type="eggNOG" id="COG0542">
    <property type="taxonomic scope" value="Bacteria"/>
</dbReference>
<dbReference type="Gene3D" id="1.10.1780.10">
    <property type="entry name" value="Clp, N-terminal domain"/>
    <property type="match status" value="1"/>
</dbReference>
<dbReference type="KEGG" id="sfc:Spiaf_1929"/>
<dbReference type="PRINTS" id="PR00300">
    <property type="entry name" value="CLPPROTEASEA"/>
</dbReference>
<dbReference type="InterPro" id="IPR003593">
    <property type="entry name" value="AAA+_ATPase"/>
</dbReference>
<evidence type="ECO:0000256" key="5">
    <source>
        <dbReference type="PROSITE-ProRule" id="PRU01251"/>
    </source>
</evidence>
<dbReference type="GO" id="GO:0008233">
    <property type="term" value="F:peptidase activity"/>
    <property type="evidence" value="ECO:0007669"/>
    <property type="project" value="UniProtKB-KW"/>
</dbReference>
<dbReference type="Proteomes" id="UP000007383">
    <property type="component" value="Chromosome"/>
</dbReference>
<protein>
    <submittedName>
        <fullName evidence="9">ATP-dependent Clp protease ATP-binding subunit clpA</fullName>
    </submittedName>
</protein>
<feature type="region of interest" description="Disordered" evidence="7">
    <location>
        <begin position="143"/>
        <end position="179"/>
    </location>
</feature>
<dbReference type="PANTHER" id="PTHR11638">
    <property type="entry name" value="ATP-DEPENDENT CLP PROTEASE"/>
    <property type="match status" value="1"/>
</dbReference>
<evidence type="ECO:0000256" key="3">
    <source>
        <dbReference type="ARBA" id="ARBA00022840"/>
    </source>
</evidence>
<keyword evidence="4 6" id="KW-0143">Chaperone</keyword>
<dbReference type="PANTHER" id="PTHR11638:SF111">
    <property type="entry name" value="ATP-DEPENDENT CLP PROTEASE ATP-BINDING SUBUNIT CLPA"/>
    <property type="match status" value="1"/>
</dbReference>
<evidence type="ECO:0000313" key="10">
    <source>
        <dbReference type="Proteomes" id="UP000007383"/>
    </source>
</evidence>
<evidence type="ECO:0000256" key="6">
    <source>
        <dbReference type="RuleBase" id="RU004432"/>
    </source>
</evidence>
<dbReference type="SUPFAM" id="SSF52540">
    <property type="entry name" value="P-loop containing nucleoside triphosphate hydrolases"/>
    <property type="match status" value="2"/>
</dbReference>
<comment type="similarity">
    <text evidence="6">Belongs to the ClpA/ClpB family.</text>
</comment>
<dbReference type="PROSITE" id="PS51903">
    <property type="entry name" value="CLP_R"/>
    <property type="match status" value="1"/>
</dbReference>
<proteinExistence type="inferred from homology"/>
<feature type="compositionally biased region" description="Basic and acidic residues" evidence="7">
    <location>
        <begin position="169"/>
        <end position="179"/>
    </location>
</feature>
<dbReference type="PATRIC" id="fig|889378.3.peg.1915"/>
<evidence type="ECO:0000259" key="8">
    <source>
        <dbReference type="PROSITE" id="PS51903"/>
    </source>
</evidence>
<evidence type="ECO:0000313" key="9">
    <source>
        <dbReference type="EMBL" id="AFG37980.1"/>
    </source>
</evidence>
<dbReference type="GO" id="GO:0034605">
    <property type="term" value="P:cellular response to heat"/>
    <property type="evidence" value="ECO:0007669"/>
    <property type="project" value="TreeGrafter"/>
</dbReference>
<dbReference type="STRING" id="889378.Spiaf_1929"/>
<dbReference type="Gene3D" id="3.40.50.300">
    <property type="entry name" value="P-loop containing nucleotide triphosphate hydrolases"/>
    <property type="match status" value="2"/>
</dbReference>
<sequence length="754" mass="84210">MHIHAEVQEILNHAYQEAKNRRHEYLTPEHVLYAATHFEITCYILEKAGADPQEIREALDAHLAETVPQVDEQEPGQTLGFQNIIERAVFHCQAAGKEEVDVGEILVAIFDEQESFAAYFIQQAGIRRIDILEVVAHGMDAIEEEEPGEPDGFAEDPDEDDSPRRRKRDPLERFTDDLTRQAREGKLEPLIGRVDILERTVQVLCRRMKNNPVHLGDPGVGKTAITEGLAQAIIEERVPPVLRDYTVLSLDMGALLAGTRFRGDFEERLKAVISALQKKEKVILFIDEIHTIVGAGAVSGGSMDASNMLKPALAKGSLRVIGSTTYEEYRRHFEKDRALTRRFQKIEVAEPSEAEAVEILSGIAGKYEEFHEVRFTRSALQAAVHLSALYITERCLPDKAIDVIDECGAYTRIKQLHQHADGPVEIGEELIEQVVARIAKIPERRVSTHEKERLQDLDQQLKTRIFGQEQAVDTVVQAVKRARAGFRAQGKPVASLLFVGATGVGKTELSRALADELGVALHRFDMSEYQEKHTVSRLIGSPPGYVGYEEGGLLTDAVRKTPHAVVLLDEIEKAHSDIYNILLQIMDYATLTDNSGRKADFRNVILIMTSNAGARDIGRAMIGFGDTVVTASAIDDAVEKIFSPEFRNRLDKVVVFERLPQTVVEDIVRKEIRDFADQTAEKQITIIASDAAVEYIAAQAYSPDFGARFVGRYIEEHIKTPLVDEVLFGRLHDGGSVEIEYVQGELKFCFTDSD</sequence>
<keyword evidence="10" id="KW-1185">Reference proteome</keyword>
<dbReference type="FunFam" id="3.40.50.300:FF:000025">
    <property type="entry name" value="ATP-dependent Clp protease subunit"/>
    <property type="match status" value="1"/>
</dbReference>
<organism evidence="9 10">
    <name type="scientific">Spirochaeta africana (strain ATCC 700263 / DSM 8902 / Z-7692)</name>
    <dbReference type="NCBI Taxonomy" id="889378"/>
    <lineage>
        <taxon>Bacteria</taxon>
        <taxon>Pseudomonadati</taxon>
        <taxon>Spirochaetota</taxon>
        <taxon>Spirochaetia</taxon>
        <taxon>Spirochaetales</taxon>
        <taxon>Spirochaetaceae</taxon>
        <taxon>Spirochaeta</taxon>
    </lineage>
</organism>
<dbReference type="CDD" id="cd00009">
    <property type="entry name" value="AAA"/>
    <property type="match status" value="1"/>
</dbReference>
<feature type="compositionally biased region" description="Acidic residues" evidence="7">
    <location>
        <begin position="143"/>
        <end position="161"/>
    </location>
</feature>
<dbReference type="GO" id="GO:0005524">
    <property type="term" value="F:ATP binding"/>
    <property type="evidence" value="ECO:0007669"/>
    <property type="project" value="UniProtKB-KW"/>
</dbReference>
<accession>H9UKD7</accession>
<dbReference type="OrthoDB" id="9803641at2"/>
<dbReference type="InterPro" id="IPR019489">
    <property type="entry name" value="Clp_ATPase_C"/>
</dbReference>
<dbReference type="InterPro" id="IPR004176">
    <property type="entry name" value="Clp_R_N"/>
</dbReference>
<dbReference type="SMART" id="SM00382">
    <property type="entry name" value="AAA"/>
    <property type="match status" value="2"/>
</dbReference>
<dbReference type="InterPro" id="IPR050130">
    <property type="entry name" value="ClpA_ClpB"/>
</dbReference>
<dbReference type="InterPro" id="IPR001270">
    <property type="entry name" value="ClpA/B"/>
</dbReference>
<reference evidence="10" key="1">
    <citation type="journal article" date="2013" name="Stand. Genomic Sci.">
        <title>Complete genome sequence of the halophilic bacterium Spirochaeta africana type strain (Z-7692(T)) from the alkaline Lake Magadi in the East African Rift.</title>
        <authorList>
            <person name="Liolos K."/>
            <person name="Abt B."/>
            <person name="Scheuner C."/>
            <person name="Teshima H."/>
            <person name="Held B."/>
            <person name="Lapidus A."/>
            <person name="Nolan M."/>
            <person name="Lucas S."/>
            <person name="Deshpande S."/>
            <person name="Cheng J.F."/>
            <person name="Tapia R."/>
            <person name="Goodwin L.A."/>
            <person name="Pitluck S."/>
            <person name="Pagani I."/>
            <person name="Ivanova N."/>
            <person name="Mavromatis K."/>
            <person name="Mikhailova N."/>
            <person name="Huntemann M."/>
            <person name="Pati A."/>
            <person name="Chen A."/>
            <person name="Palaniappan K."/>
            <person name="Land M."/>
            <person name="Rohde M."/>
            <person name="Tindall B.J."/>
            <person name="Detter J.C."/>
            <person name="Goker M."/>
            <person name="Bristow J."/>
            <person name="Eisen J.A."/>
            <person name="Markowitz V."/>
            <person name="Hugenholtz P."/>
            <person name="Woyke T."/>
            <person name="Klenk H.P."/>
            <person name="Kyrpides N.C."/>
        </authorList>
    </citation>
    <scope>NUCLEOTIDE SEQUENCE</scope>
    <source>
        <strain evidence="10">ATCC 700263 / DSM 8902 / Z-7692</strain>
    </source>
</reference>
<dbReference type="SMART" id="SM01086">
    <property type="entry name" value="ClpB_D2-small"/>
    <property type="match status" value="1"/>
</dbReference>
<dbReference type="GO" id="GO:0005737">
    <property type="term" value="C:cytoplasm"/>
    <property type="evidence" value="ECO:0007669"/>
    <property type="project" value="TreeGrafter"/>
</dbReference>
<dbReference type="Pfam" id="PF17871">
    <property type="entry name" value="AAA_lid_9"/>
    <property type="match status" value="1"/>
</dbReference>
<dbReference type="RefSeq" id="WP_014455963.1">
    <property type="nucleotide sequence ID" value="NC_017098.1"/>
</dbReference>
<keyword evidence="9" id="KW-0645">Protease</keyword>
<dbReference type="CDD" id="cd19499">
    <property type="entry name" value="RecA-like_ClpB_Hsp104-like"/>
    <property type="match status" value="1"/>
</dbReference>
<dbReference type="InterPro" id="IPR003959">
    <property type="entry name" value="ATPase_AAA_core"/>
</dbReference>
<dbReference type="InterPro" id="IPR013461">
    <property type="entry name" value="ClpA"/>
</dbReference>
<dbReference type="GO" id="GO:0016887">
    <property type="term" value="F:ATP hydrolysis activity"/>
    <property type="evidence" value="ECO:0007669"/>
    <property type="project" value="InterPro"/>
</dbReference>
<dbReference type="EMBL" id="CP003282">
    <property type="protein sequence ID" value="AFG37980.1"/>
    <property type="molecule type" value="Genomic_DNA"/>
</dbReference>
<dbReference type="InterPro" id="IPR018368">
    <property type="entry name" value="ClpA/B_CS1"/>
</dbReference>
<dbReference type="Pfam" id="PF02861">
    <property type="entry name" value="Clp_N"/>
    <property type="match status" value="1"/>
</dbReference>
<evidence type="ECO:0000256" key="2">
    <source>
        <dbReference type="ARBA" id="ARBA00022741"/>
    </source>
</evidence>
<dbReference type="InterPro" id="IPR041546">
    <property type="entry name" value="ClpA/ClpB_AAA_lid"/>
</dbReference>
<dbReference type="InterPro" id="IPR036628">
    <property type="entry name" value="Clp_N_dom_sf"/>
</dbReference>